<reference evidence="9" key="1">
    <citation type="journal article" date="2016" name="Front. Microbiol.">
        <title>Complete Genome Sequence of Clostridium estertheticum DSM 8809, a Microbe Identified in Spoiled Vacuum Packed Beef.</title>
        <authorList>
            <person name="Yu Z."/>
            <person name="Gunn L."/>
            <person name="Brennan E."/>
            <person name="Reid R."/>
            <person name="Wall P.G."/>
            <person name="Gaora O.P."/>
            <person name="Hurley D."/>
            <person name="Bolton D."/>
            <person name="Fanning S."/>
        </authorList>
    </citation>
    <scope>NUCLEOTIDE SEQUENCE [LARGE SCALE GENOMIC DNA]</scope>
    <source>
        <strain evidence="9">DSM 8809</strain>
    </source>
</reference>
<dbReference type="GO" id="GO:0008237">
    <property type="term" value="F:metallopeptidase activity"/>
    <property type="evidence" value="ECO:0007669"/>
    <property type="project" value="UniProtKB-KW"/>
</dbReference>
<evidence type="ECO:0000313" key="9">
    <source>
        <dbReference type="Proteomes" id="UP000182569"/>
    </source>
</evidence>
<dbReference type="PROSITE" id="PS01302">
    <property type="entry name" value="UPF0758"/>
    <property type="match status" value="1"/>
</dbReference>
<dbReference type="InterPro" id="IPR020891">
    <property type="entry name" value="UPF0758_CS"/>
</dbReference>
<evidence type="ECO:0000313" key="8">
    <source>
        <dbReference type="EMBL" id="APC42598.1"/>
    </source>
</evidence>
<evidence type="ECO:0000256" key="6">
    <source>
        <dbReference type="ARBA" id="ARBA00023049"/>
    </source>
</evidence>
<evidence type="ECO:0000256" key="5">
    <source>
        <dbReference type="ARBA" id="ARBA00022833"/>
    </source>
</evidence>
<dbReference type="PANTHER" id="PTHR30471:SF3">
    <property type="entry name" value="UPF0758 PROTEIN YEES-RELATED"/>
    <property type="match status" value="1"/>
</dbReference>
<dbReference type="EMBL" id="CP015756">
    <property type="protein sequence ID" value="APC42598.1"/>
    <property type="molecule type" value="Genomic_DNA"/>
</dbReference>
<dbReference type="CDD" id="cd08071">
    <property type="entry name" value="MPN_DUF2466"/>
    <property type="match status" value="1"/>
</dbReference>
<comment type="similarity">
    <text evidence="1">Belongs to the UPF0758 family.</text>
</comment>
<name>A0A1J0GNV0_9CLOT</name>
<dbReference type="GO" id="GO:0006508">
    <property type="term" value="P:proteolysis"/>
    <property type="evidence" value="ECO:0007669"/>
    <property type="project" value="UniProtKB-KW"/>
</dbReference>
<dbReference type="PROSITE" id="PS50249">
    <property type="entry name" value="MPN"/>
    <property type="match status" value="1"/>
</dbReference>
<keyword evidence="3" id="KW-0479">Metal-binding</keyword>
<evidence type="ECO:0000256" key="3">
    <source>
        <dbReference type="ARBA" id="ARBA00022723"/>
    </source>
</evidence>
<dbReference type="PANTHER" id="PTHR30471">
    <property type="entry name" value="DNA REPAIR PROTEIN RADC"/>
    <property type="match status" value="1"/>
</dbReference>
<keyword evidence="9" id="KW-1185">Reference proteome</keyword>
<dbReference type="InterPro" id="IPR025657">
    <property type="entry name" value="RadC_JAB"/>
</dbReference>
<dbReference type="Gene3D" id="3.40.140.10">
    <property type="entry name" value="Cytidine Deaminase, domain 2"/>
    <property type="match status" value="1"/>
</dbReference>
<evidence type="ECO:0000256" key="4">
    <source>
        <dbReference type="ARBA" id="ARBA00022801"/>
    </source>
</evidence>
<dbReference type="Proteomes" id="UP000182569">
    <property type="component" value="Chromosome"/>
</dbReference>
<sequence>MEFDDKDTIETKKLIPAKRVNVVTIKMIKESSVLYKNRKVNSPTDAYNLIKDFFDFADREELFVCSLDTKNVPITINLCSIGTLNTSLVSPREVFKTAILSNAASILLYHNHPSGCPNPSNEDISITHRLKECGKLLGIELVDHIIVGDGIFISLKEKGIL</sequence>
<accession>A0A1J0GNV0</accession>
<dbReference type="Pfam" id="PF04002">
    <property type="entry name" value="RadC"/>
    <property type="match status" value="1"/>
</dbReference>
<proteinExistence type="inferred from homology"/>
<keyword evidence="5" id="KW-0862">Zinc</keyword>
<dbReference type="STRING" id="1552.A7L45_06020"/>
<dbReference type="KEGG" id="ceu:A7L45_06020"/>
<dbReference type="GO" id="GO:0046872">
    <property type="term" value="F:metal ion binding"/>
    <property type="evidence" value="ECO:0007669"/>
    <property type="project" value="UniProtKB-KW"/>
</dbReference>
<keyword evidence="2" id="KW-0645">Protease</keyword>
<protein>
    <submittedName>
        <fullName evidence="8">DNA repair protein RadC</fullName>
    </submittedName>
</protein>
<evidence type="ECO:0000256" key="1">
    <source>
        <dbReference type="ARBA" id="ARBA00010243"/>
    </source>
</evidence>
<evidence type="ECO:0000259" key="7">
    <source>
        <dbReference type="PROSITE" id="PS50249"/>
    </source>
</evidence>
<keyword evidence="4" id="KW-0378">Hydrolase</keyword>
<evidence type="ECO:0000256" key="2">
    <source>
        <dbReference type="ARBA" id="ARBA00022670"/>
    </source>
</evidence>
<dbReference type="AlphaFoldDB" id="A0A1J0GNV0"/>
<dbReference type="InterPro" id="IPR037518">
    <property type="entry name" value="MPN"/>
</dbReference>
<dbReference type="InterPro" id="IPR001405">
    <property type="entry name" value="UPF0758"/>
</dbReference>
<feature type="domain" description="MPN" evidence="7">
    <location>
        <begin position="39"/>
        <end position="161"/>
    </location>
</feature>
<gene>
    <name evidence="8" type="ORF">A7L45_06020</name>
</gene>
<keyword evidence="6" id="KW-0482">Metalloprotease</keyword>
<organism evidence="8 9">
    <name type="scientific">Clostridium estertheticum subsp. estertheticum</name>
    <dbReference type="NCBI Taxonomy" id="1552"/>
    <lineage>
        <taxon>Bacteria</taxon>
        <taxon>Bacillati</taxon>
        <taxon>Bacillota</taxon>
        <taxon>Clostridia</taxon>
        <taxon>Eubacteriales</taxon>
        <taxon>Clostridiaceae</taxon>
        <taxon>Clostridium</taxon>
    </lineage>
</organism>